<keyword evidence="2" id="KW-1185">Reference proteome</keyword>
<evidence type="ECO:0000313" key="2">
    <source>
        <dbReference type="Proteomes" id="UP001480595"/>
    </source>
</evidence>
<comment type="caution">
    <text evidence="1">The sequence shown here is derived from an EMBL/GenBank/DDBJ whole genome shotgun (WGS) entry which is preliminary data.</text>
</comment>
<keyword evidence="1" id="KW-0489">Methyltransferase</keyword>
<organism evidence="1 2">
    <name type="scientific">Apiospora phragmitis</name>
    <dbReference type="NCBI Taxonomy" id="2905665"/>
    <lineage>
        <taxon>Eukaryota</taxon>
        <taxon>Fungi</taxon>
        <taxon>Dikarya</taxon>
        <taxon>Ascomycota</taxon>
        <taxon>Pezizomycotina</taxon>
        <taxon>Sordariomycetes</taxon>
        <taxon>Xylariomycetidae</taxon>
        <taxon>Amphisphaeriales</taxon>
        <taxon>Apiosporaceae</taxon>
        <taxon>Apiospora</taxon>
    </lineage>
</organism>
<accession>A0ABR1UGQ9</accession>
<dbReference type="EMBL" id="JAQQWL010000009">
    <property type="protein sequence ID" value="KAK8058077.1"/>
    <property type="molecule type" value="Genomic_DNA"/>
</dbReference>
<dbReference type="Proteomes" id="UP001480595">
    <property type="component" value="Unassembled WGS sequence"/>
</dbReference>
<protein>
    <submittedName>
        <fullName evidence="1">S-adenosyl-L-methionine-dependent methyltransferase</fullName>
    </submittedName>
</protein>
<dbReference type="RefSeq" id="XP_066713523.1">
    <property type="nucleotide sequence ID" value="XM_066859934.1"/>
</dbReference>
<proteinExistence type="predicted"/>
<dbReference type="GO" id="GO:0032259">
    <property type="term" value="P:methylation"/>
    <property type="evidence" value="ECO:0007669"/>
    <property type="project" value="UniProtKB-KW"/>
</dbReference>
<reference evidence="1 2" key="1">
    <citation type="submission" date="2023-01" db="EMBL/GenBank/DDBJ databases">
        <title>Analysis of 21 Apiospora genomes using comparative genomics revels a genus with tremendous synthesis potential of carbohydrate active enzymes and secondary metabolites.</title>
        <authorList>
            <person name="Sorensen T."/>
        </authorList>
    </citation>
    <scope>NUCLEOTIDE SEQUENCE [LARGE SCALE GENOMIC DNA]</scope>
    <source>
        <strain evidence="1 2">CBS 135458</strain>
    </source>
</reference>
<dbReference type="GeneID" id="92092997"/>
<gene>
    <name evidence="1" type="ORF">PG994_008525</name>
</gene>
<keyword evidence="1" id="KW-0808">Transferase</keyword>
<dbReference type="GO" id="GO:0008168">
    <property type="term" value="F:methyltransferase activity"/>
    <property type="evidence" value="ECO:0007669"/>
    <property type="project" value="UniProtKB-KW"/>
</dbReference>
<evidence type="ECO:0000313" key="1">
    <source>
        <dbReference type="EMBL" id="KAK8058077.1"/>
    </source>
</evidence>
<sequence>MRDTLTLIRAAFNAVSTTDDFAHCLAGWLEEAGFETVQREDFDVDIGPRCKDPIIGQRGIDAMVQSREALLGAAKRINARVDASVTDRLLERLEKELMQGGAT</sequence>
<name>A0ABR1UGQ9_9PEZI</name>